<dbReference type="SUPFAM" id="SSF51905">
    <property type="entry name" value="FAD/NAD(P)-binding domain"/>
    <property type="match status" value="1"/>
</dbReference>
<dbReference type="InterPro" id="IPR036188">
    <property type="entry name" value="FAD/NAD-bd_sf"/>
</dbReference>
<evidence type="ECO:0000256" key="1">
    <source>
        <dbReference type="ARBA" id="ARBA00023002"/>
    </source>
</evidence>
<name>A0A919V829_9ACTN</name>
<keyword evidence="3" id="KW-0503">Monooxygenase</keyword>
<dbReference type="GO" id="GO:0071949">
    <property type="term" value="F:FAD binding"/>
    <property type="evidence" value="ECO:0007669"/>
    <property type="project" value="InterPro"/>
</dbReference>
<dbReference type="GO" id="GO:0004497">
    <property type="term" value="F:monooxygenase activity"/>
    <property type="evidence" value="ECO:0007669"/>
    <property type="project" value="UniProtKB-KW"/>
</dbReference>
<dbReference type="AlphaFoldDB" id="A0A919V829"/>
<gene>
    <name evidence="3" type="ORF">Ssi02_39820</name>
</gene>
<reference evidence="3" key="1">
    <citation type="submission" date="2021-01" db="EMBL/GenBank/DDBJ databases">
        <title>Whole genome shotgun sequence of Sinosporangium siamense NBRC 109515.</title>
        <authorList>
            <person name="Komaki H."/>
            <person name="Tamura T."/>
        </authorList>
    </citation>
    <scope>NUCLEOTIDE SEQUENCE</scope>
    <source>
        <strain evidence="3">NBRC 109515</strain>
    </source>
</reference>
<evidence type="ECO:0000313" key="3">
    <source>
        <dbReference type="EMBL" id="GII93751.1"/>
    </source>
</evidence>
<proteinExistence type="predicted"/>
<comment type="caution">
    <text evidence="3">The sequence shown here is derived from an EMBL/GenBank/DDBJ whole genome shotgun (WGS) entry which is preliminary data.</text>
</comment>
<dbReference type="EMBL" id="BOOW01000026">
    <property type="protein sequence ID" value="GII93751.1"/>
    <property type="molecule type" value="Genomic_DNA"/>
</dbReference>
<accession>A0A919V829</accession>
<protein>
    <submittedName>
        <fullName evidence="3">Monooxygenase</fullName>
    </submittedName>
</protein>
<dbReference type="PANTHER" id="PTHR43476">
    <property type="entry name" value="3-(3-HYDROXY-PHENYL)PROPIONATE/3-HYDROXYCINNAMIC ACID HYDROXYLASE"/>
    <property type="match status" value="1"/>
</dbReference>
<dbReference type="PRINTS" id="PR00420">
    <property type="entry name" value="RNGMNOXGNASE"/>
</dbReference>
<organism evidence="3 4">
    <name type="scientific">Sinosporangium siamense</name>
    <dbReference type="NCBI Taxonomy" id="1367973"/>
    <lineage>
        <taxon>Bacteria</taxon>
        <taxon>Bacillati</taxon>
        <taxon>Actinomycetota</taxon>
        <taxon>Actinomycetes</taxon>
        <taxon>Streptosporangiales</taxon>
        <taxon>Streptosporangiaceae</taxon>
        <taxon>Sinosporangium</taxon>
    </lineage>
</organism>
<dbReference type="InterPro" id="IPR050631">
    <property type="entry name" value="PheA/TfdB_FAD_monoxygenase"/>
</dbReference>
<dbReference type="InterPro" id="IPR002938">
    <property type="entry name" value="FAD-bd"/>
</dbReference>
<keyword evidence="1" id="KW-0560">Oxidoreductase</keyword>
<dbReference type="Pfam" id="PF01494">
    <property type="entry name" value="FAD_binding_3"/>
    <property type="match status" value="1"/>
</dbReference>
<keyword evidence="4" id="KW-1185">Reference proteome</keyword>
<dbReference type="PANTHER" id="PTHR43476:SF5">
    <property type="entry name" value="FAD-DEPENDENT MONOOXYGENASE"/>
    <property type="match status" value="1"/>
</dbReference>
<sequence length="386" mass="43186">MTLLEKHADFLRDFRGDTIHPSTLQVLDELGLAEEFHRLPHHKTHSMSFQTDEGGIPIADLRRLPGKYHYIAFVPQWEFLDLITTAAKRYPSFRLIMRAEVTDVIREGGVVRGVRYRDAGGREHEIRAKLTVGADGRGSDVRRAVGLIPHEFGAPMDVVWFRLPLREGDPEESFLRAAAGHFMACIRRESHWQLAYLIEKGGFERFKASGIEHFRANVARLLPMVAERMSEIRDFGDVSVLVVALNRLKRWHLPGLLFIGDAAHAMSPVFGVGINLAIQDAVAAANLLAGSLRSGADIPDSTLALVQKRREFPTRVTQFAQRVAQRRLIRPALKGGQGRRPLPRLVTTTPVARLLAPRFIGFGIRPEHVRLAPVVRPRDVTAGDDG</sequence>
<dbReference type="Proteomes" id="UP000606172">
    <property type="component" value="Unassembled WGS sequence"/>
</dbReference>
<dbReference type="Gene3D" id="3.50.50.60">
    <property type="entry name" value="FAD/NAD(P)-binding domain"/>
    <property type="match status" value="2"/>
</dbReference>
<feature type="domain" description="FAD-binding" evidence="2">
    <location>
        <begin position="2"/>
        <end position="320"/>
    </location>
</feature>
<evidence type="ECO:0000259" key="2">
    <source>
        <dbReference type="Pfam" id="PF01494"/>
    </source>
</evidence>
<evidence type="ECO:0000313" key="4">
    <source>
        <dbReference type="Proteomes" id="UP000606172"/>
    </source>
</evidence>